<feature type="compositionally biased region" description="Basic residues" evidence="1">
    <location>
        <begin position="60"/>
        <end position="83"/>
    </location>
</feature>
<reference evidence="2" key="1">
    <citation type="submission" date="2020-02" db="EMBL/GenBank/DDBJ databases">
        <authorList>
            <person name="Meier V. D."/>
        </authorList>
    </citation>
    <scope>NUCLEOTIDE SEQUENCE</scope>
    <source>
        <strain evidence="2">AVDCRST_MAG68</strain>
    </source>
</reference>
<feature type="compositionally biased region" description="Basic and acidic residues" evidence="1">
    <location>
        <begin position="84"/>
        <end position="103"/>
    </location>
</feature>
<feature type="compositionally biased region" description="Basic residues" evidence="1">
    <location>
        <begin position="7"/>
        <end position="20"/>
    </location>
</feature>
<sequence>DHQLPRRRDRRRHHGPRHRAGVRDGRLPGRALRSHARRHRARAGQDRREPAKGRGARQSGRGRRRRHARAPARRRRPARRGGGRRADDRGRTRDDGAQGEHLPRSAPVGAGGGDPGQQHVVTQRVAHRRGHGTCGARGGAALLQSRAHHEAAGGGARPRHVTGDGGRRARLRRAHRQGAHRGHGHAGVRLVAPGRGAGAGGDADGGGGRRVAAGHRPGDGAGLQPSHGPAEAHGRGRPRRTARDRRVPARRAGRRAVPRPRDPAPHGGRGAAGEEERARLLRLGGQV</sequence>
<dbReference type="EC" id="1.1.1.157" evidence="2"/>
<dbReference type="GO" id="GO:0003857">
    <property type="term" value="F:(3S)-3-hydroxyacyl-CoA dehydrogenase (NAD+) activity"/>
    <property type="evidence" value="ECO:0007669"/>
    <property type="project" value="UniProtKB-EC"/>
</dbReference>
<evidence type="ECO:0000256" key="1">
    <source>
        <dbReference type="SAM" id="MobiDB-lite"/>
    </source>
</evidence>
<feature type="compositionally biased region" description="Basic and acidic residues" evidence="1">
    <location>
        <begin position="43"/>
        <end position="52"/>
    </location>
</feature>
<feature type="compositionally biased region" description="Basic residues" evidence="1">
    <location>
        <begin position="168"/>
        <end position="186"/>
    </location>
</feature>
<organism evidence="2">
    <name type="scientific">uncultured Gemmatimonadota bacterium</name>
    <dbReference type="NCBI Taxonomy" id="203437"/>
    <lineage>
        <taxon>Bacteria</taxon>
        <taxon>Pseudomonadati</taxon>
        <taxon>Gemmatimonadota</taxon>
        <taxon>environmental samples</taxon>
    </lineage>
</organism>
<feature type="compositionally biased region" description="Gly residues" evidence="1">
    <location>
        <begin position="195"/>
        <end position="209"/>
    </location>
</feature>
<dbReference type="EMBL" id="CADCTW010000172">
    <property type="protein sequence ID" value="CAA9351184.1"/>
    <property type="molecule type" value="Genomic_DNA"/>
</dbReference>
<feature type="non-terminal residue" evidence="2">
    <location>
        <position position="1"/>
    </location>
</feature>
<feature type="compositionally biased region" description="Basic residues" evidence="1">
    <location>
        <begin position="32"/>
        <end position="42"/>
    </location>
</feature>
<proteinExistence type="predicted"/>
<evidence type="ECO:0000313" key="2">
    <source>
        <dbReference type="EMBL" id="CAA9351184.1"/>
    </source>
</evidence>
<gene>
    <name evidence="2" type="ORF">AVDCRST_MAG68-3700</name>
</gene>
<feature type="region of interest" description="Disordered" evidence="1">
    <location>
        <begin position="1"/>
        <end position="287"/>
    </location>
</feature>
<name>A0A6J4M628_9BACT</name>
<dbReference type="AlphaFoldDB" id="A0A6J4M628"/>
<protein>
    <submittedName>
        <fullName evidence="2">3-hydroxybutyryl-CoA dehydrogenase 3-hydroxyacyl-CoA dehydrogenase</fullName>
        <ecNumber evidence="2">1.1.1.157</ecNumber>
        <ecNumber evidence="2">1.1.1.35</ecNumber>
    </submittedName>
</protein>
<keyword evidence="2" id="KW-0560">Oxidoreductase</keyword>
<accession>A0A6J4M628</accession>
<feature type="non-terminal residue" evidence="2">
    <location>
        <position position="287"/>
    </location>
</feature>
<feature type="compositionally biased region" description="Basic residues" evidence="1">
    <location>
        <begin position="235"/>
        <end position="258"/>
    </location>
</feature>
<dbReference type="GO" id="GO:0008691">
    <property type="term" value="F:3-hydroxybutyryl-CoA dehydrogenase activity"/>
    <property type="evidence" value="ECO:0007669"/>
    <property type="project" value="UniProtKB-EC"/>
</dbReference>
<dbReference type="EC" id="1.1.1.35" evidence="2"/>